<keyword evidence="3" id="KW-0732">Signal</keyword>
<reference evidence="5" key="1">
    <citation type="submission" date="2018-08" db="EMBL/GenBank/DDBJ databases">
        <authorList>
            <person name="Cornetti L."/>
        </authorList>
    </citation>
    <scope>NUCLEOTIDE SEQUENCE</scope>
    <source>
        <strain evidence="5">FI-BAL1-1</strain>
    </source>
</reference>
<dbReference type="GO" id="GO:0016020">
    <property type="term" value="C:membrane"/>
    <property type="evidence" value="ECO:0007669"/>
    <property type="project" value="TreeGrafter"/>
</dbReference>
<sequence length="304" mass="33963">MNKLLKLSIVVLLGAAVIAWYDPSLLTGNTNPFVKYHHVFAKLTFLNPVLEFFGIHHGKRPSSSSSTQKTADTPPEPVTESSKAANEPTRVFTKEELAKYKGEEEGGKIYIAILGKVFDVTRGKDYYGPGGGYAFFSGIDGSRAFVTGTFTAEGLIDDIEGLEKSDYVGLRDWADFYMKDYTYIGKVEGKFYDINGNPTKYYYQAQKWIKAASKYKEEEDIFKEKFPMCNVDYKPEEGTRVWCSNASGGVKRDWVGFPRSLYSAEGSKNVRCACAQESDLDDPLLKPYPNCPLDAVTCQIVPPK</sequence>
<dbReference type="SUPFAM" id="SSF55856">
    <property type="entry name" value="Cytochrome b5-like heme/steroid binding domain"/>
    <property type="match status" value="1"/>
</dbReference>
<dbReference type="InterPro" id="IPR050577">
    <property type="entry name" value="MAPR/NEUFC/NENF-like"/>
</dbReference>
<dbReference type="InterPro" id="IPR001199">
    <property type="entry name" value="Cyt_B5-like_heme/steroid-bd"/>
</dbReference>
<feature type="compositionally biased region" description="Polar residues" evidence="2">
    <location>
        <begin position="61"/>
        <end position="71"/>
    </location>
</feature>
<feature type="domain" description="Cytochrome b5 heme-binding" evidence="4">
    <location>
        <begin position="92"/>
        <end position="188"/>
    </location>
</feature>
<dbReference type="InterPro" id="IPR036400">
    <property type="entry name" value="Cyt_B5-like_heme/steroid_sf"/>
</dbReference>
<evidence type="ECO:0000259" key="4">
    <source>
        <dbReference type="SMART" id="SM01117"/>
    </source>
</evidence>
<accession>A0A4Y7LLF0</accession>
<dbReference type="EMBL" id="LR000328">
    <property type="protein sequence ID" value="SVE69947.1"/>
    <property type="molecule type" value="mRNA"/>
</dbReference>
<feature type="signal peptide" evidence="3">
    <location>
        <begin position="1"/>
        <end position="19"/>
    </location>
</feature>
<evidence type="ECO:0000256" key="3">
    <source>
        <dbReference type="SAM" id="SignalP"/>
    </source>
</evidence>
<evidence type="ECO:0000313" key="5">
    <source>
        <dbReference type="EMBL" id="SVE69947.1"/>
    </source>
</evidence>
<dbReference type="SMART" id="SM01117">
    <property type="entry name" value="Cyt-b5"/>
    <property type="match status" value="1"/>
</dbReference>
<feature type="chain" id="PRO_5021420911" evidence="3">
    <location>
        <begin position="20"/>
        <end position="304"/>
    </location>
</feature>
<feature type="region of interest" description="Disordered" evidence="2">
    <location>
        <begin position="58"/>
        <end position="86"/>
    </location>
</feature>
<dbReference type="PANTHER" id="PTHR10281">
    <property type="entry name" value="MEMBRANE-ASSOCIATED PROGESTERONE RECEPTOR COMPONENT-RELATED"/>
    <property type="match status" value="1"/>
</dbReference>
<dbReference type="PANTHER" id="PTHR10281:SF4">
    <property type="entry name" value="NEUFERRICIN"/>
    <property type="match status" value="1"/>
</dbReference>
<dbReference type="GO" id="GO:0012505">
    <property type="term" value="C:endomembrane system"/>
    <property type="evidence" value="ECO:0007669"/>
    <property type="project" value="TreeGrafter"/>
</dbReference>
<protein>
    <submittedName>
        <fullName evidence="5">EOG090X0A5G</fullName>
    </submittedName>
</protein>
<organism evidence="5">
    <name type="scientific">Eubosmina coregoni</name>
    <dbReference type="NCBI Taxonomy" id="186181"/>
    <lineage>
        <taxon>Eukaryota</taxon>
        <taxon>Metazoa</taxon>
        <taxon>Ecdysozoa</taxon>
        <taxon>Arthropoda</taxon>
        <taxon>Crustacea</taxon>
        <taxon>Branchiopoda</taxon>
        <taxon>Diplostraca</taxon>
        <taxon>Cladocera</taxon>
        <taxon>Anomopoda</taxon>
        <taxon>Bosminidae</taxon>
        <taxon>Eubosmina</taxon>
    </lineage>
</organism>
<gene>
    <name evidence="5" type="primary">EOG090X0A5G</name>
</gene>
<dbReference type="Gene3D" id="3.10.120.10">
    <property type="entry name" value="Cytochrome b5-like heme/steroid binding domain"/>
    <property type="match status" value="1"/>
</dbReference>
<name>A0A4Y7LLF0_9CRUS</name>
<evidence type="ECO:0000256" key="1">
    <source>
        <dbReference type="ARBA" id="ARBA00038357"/>
    </source>
</evidence>
<dbReference type="AlphaFoldDB" id="A0A4Y7LLF0"/>
<comment type="similarity">
    <text evidence="1">Belongs to the cytochrome b5 family. MAPR subfamily.</text>
</comment>
<proteinExistence type="evidence at transcript level"/>
<evidence type="ECO:0000256" key="2">
    <source>
        <dbReference type="SAM" id="MobiDB-lite"/>
    </source>
</evidence>
<dbReference type="Pfam" id="PF00173">
    <property type="entry name" value="Cyt-b5"/>
    <property type="match status" value="1"/>
</dbReference>